<dbReference type="Proteomes" id="UP000325182">
    <property type="component" value="Unassembled WGS sequence"/>
</dbReference>
<reference evidence="2 3" key="1">
    <citation type="submission" date="2019-08" db="EMBL/GenBank/DDBJ databases">
        <title>Bacillus genomes from the desert of Cuatro Cienegas, Coahuila.</title>
        <authorList>
            <person name="Olmedo-Alvarez G."/>
        </authorList>
    </citation>
    <scope>NUCLEOTIDE SEQUENCE [LARGE SCALE GENOMIC DNA]</scope>
    <source>
        <strain evidence="2 3">CH128b_4D</strain>
    </source>
</reference>
<evidence type="ECO:0000313" key="3">
    <source>
        <dbReference type="Proteomes" id="UP000325182"/>
    </source>
</evidence>
<name>A0A5D4MDA1_9BACI</name>
<dbReference type="RefSeq" id="WP_113926639.1">
    <property type="nucleotide sequence ID" value="NZ_VTEG01000005.1"/>
</dbReference>
<protein>
    <submittedName>
        <fullName evidence="2">Spore gernimation protein</fullName>
    </submittedName>
</protein>
<evidence type="ECO:0000256" key="1">
    <source>
        <dbReference type="SAM" id="MobiDB-lite"/>
    </source>
</evidence>
<comment type="caution">
    <text evidence="2">The sequence shown here is derived from an EMBL/GenBank/DDBJ whole genome shotgun (WGS) entry which is preliminary data.</text>
</comment>
<sequence>MKLYVQQSIHIHMIKIGGMTNSSVFQIGTSGQILPTSYLYNTGGFAEPAPEPEKDGPTPPVGDDLLVPLAAPGP</sequence>
<dbReference type="AlphaFoldDB" id="A0A5D4MDA1"/>
<proteinExistence type="predicted"/>
<dbReference type="Pfam" id="PF10803">
    <property type="entry name" value="GerPB"/>
    <property type="match status" value="1"/>
</dbReference>
<feature type="region of interest" description="Disordered" evidence="1">
    <location>
        <begin position="44"/>
        <end position="74"/>
    </location>
</feature>
<accession>A0A5D4MDA1</accession>
<gene>
    <name evidence="2" type="ORF">FZC84_09505</name>
</gene>
<dbReference type="EMBL" id="VTEG01000005">
    <property type="protein sequence ID" value="TYR99468.1"/>
    <property type="molecule type" value="Genomic_DNA"/>
</dbReference>
<evidence type="ECO:0000313" key="2">
    <source>
        <dbReference type="EMBL" id="TYR99468.1"/>
    </source>
</evidence>
<dbReference type="InterPro" id="IPR024255">
    <property type="entry name" value="GerPB"/>
</dbReference>
<organism evidence="2 3">
    <name type="scientific">Rossellomorea vietnamensis</name>
    <dbReference type="NCBI Taxonomy" id="218284"/>
    <lineage>
        <taxon>Bacteria</taxon>
        <taxon>Bacillati</taxon>
        <taxon>Bacillota</taxon>
        <taxon>Bacilli</taxon>
        <taxon>Bacillales</taxon>
        <taxon>Bacillaceae</taxon>
        <taxon>Rossellomorea</taxon>
    </lineage>
</organism>